<dbReference type="InterPro" id="IPR002078">
    <property type="entry name" value="Sigma_54_int"/>
</dbReference>
<comment type="caution">
    <text evidence="11">The sequence shown here is derived from an EMBL/GenBank/DDBJ whole genome shotgun (WGS) entry which is preliminary data.</text>
</comment>
<dbReference type="RefSeq" id="WP_117526725.1">
    <property type="nucleotide sequence ID" value="NZ_JAQDKA010000007.1"/>
</dbReference>
<dbReference type="PANTHER" id="PTHR32071">
    <property type="entry name" value="TRANSCRIPTIONAL REGULATORY PROTEIN"/>
    <property type="match status" value="1"/>
</dbReference>
<accession>A0A3E2TT00</accession>
<organism evidence="11 12">
    <name type="scientific">Coprococcus catus</name>
    <dbReference type="NCBI Taxonomy" id="116085"/>
    <lineage>
        <taxon>Bacteria</taxon>
        <taxon>Bacillati</taxon>
        <taxon>Bacillota</taxon>
        <taxon>Clostridia</taxon>
        <taxon>Lachnospirales</taxon>
        <taxon>Lachnospiraceae</taxon>
        <taxon>Coprococcus</taxon>
    </lineage>
</organism>
<dbReference type="InterPro" id="IPR058031">
    <property type="entry name" value="AAA_lid_NorR"/>
</dbReference>
<dbReference type="SMART" id="SM00091">
    <property type="entry name" value="PAS"/>
    <property type="match status" value="1"/>
</dbReference>
<sequence length="504" mass="57414">MSQHGRFEQDYLRMKVQIDKLKASGLSEEQRTIFSKLDKMIQHFEHHLFTEYIDFEEICDNLPDAIYVASPDGTTIYVNDTYTKLSGITKAEVIGENVHQINREKKLYTNGILPTILKYQKRSEIIGVMKKTNTTVHISGFPIFNDKHELKYAVACDRDIQQLETVKDQLIQLKSAIEKKENENSYLRTQQIQQSEVIFKSDQMYQAVSTALAVAPTDATVLITGESGTGKEVITNQIYQASKRFGKPFLKVNCAAIPDTLMESELFGYEPGAFTGASKSGKTGIFELANGGTLMLDEIGEMSVQMQTKLLRVLQNHEITKIGGHKAIPVDVRIIAATNRDLLKCIEAHTFREDLYYRLNVVPIQLVPLRERKADIEVLFYHFFEKYTKKYNKPIEIYSDALHLLENYNWPGNIRELENVTERLVVINQNNIIDKKTVALVLGIRDTDSYAHPEDEYNLKASTIALEKHIIEKALATFHTKRKAATALGIDHSTLVKKCQRYGI</sequence>
<dbReference type="PANTHER" id="PTHR32071:SF57">
    <property type="entry name" value="C4-DICARBOXYLATE TRANSPORT TRANSCRIPTIONAL REGULATORY PROTEIN DCTD"/>
    <property type="match status" value="1"/>
</dbReference>
<evidence type="ECO:0000256" key="3">
    <source>
        <dbReference type="ARBA" id="ARBA00022840"/>
    </source>
</evidence>
<dbReference type="InterPro" id="IPR025944">
    <property type="entry name" value="Sigma_54_int_dom_CS"/>
</dbReference>
<dbReference type="PROSITE" id="PS00676">
    <property type="entry name" value="SIGMA54_INTERACT_2"/>
    <property type="match status" value="1"/>
</dbReference>
<keyword evidence="5" id="KW-0238">DNA-binding</keyword>
<dbReference type="Pfam" id="PF18024">
    <property type="entry name" value="HTH_50"/>
    <property type="match status" value="1"/>
</dbReference>
<keyword evidence="2" id="KW-0058">Aromatic hydrocarbons catabolism</keyword>
<dbReference type="Proteomes" id="UP000260773">
    <property type="component" value="Unassembled WGS sequence"/>
</dbReference>
<evidence type="ECO:0000256" key="8">
    <source>
        <dbReference type="SAM" id="Coils"/>
    </source>
</evidence>
<proteinExistence type="predicted"/>
<dbReference type="SUPFAM" id="SSF46689">
    <property type="entry name" value="Homeodomain-like"/>
    <property type="match status" value="1"/>
</dbReference>
<dbReference type="EMBL" id="QVEP01000002">
    <property type="protein sequence ID" value="RGB82231.1"/>
    <property type="molecule type" value="Genomic_DNA"/>
</dbReference>
<dbReference type="InterPro" id="IPR003593">
    <property type="entry name" value="AAA+_ATPase"/>
</dbReference>
<dbReference type="InterPro" id="IPR025662">
    <property type="entry name" value="Sigma_54_int_dom_ATP-bd_1"/>
</dbReference>
<dbReference type="InterPro" id="IPR027417">
    <property type="entry name" value="P-loop_NTPase"/>
</dbReference>
<feature type="domain" description="PAS" evidence="10">
    <location>
        <begin position="51"/>
        <end position="97"/>
    </location>
</feature>
<dbReference type="Gene3D" id="1.10.10.60">
    <property type="entry name" value="Homeodomain-like"/>
    <property type="match status" value="1"/>
</dbReference>
<dbReference type="AlphaFoldDB" id="A0A3E2TT00"/>
<dbReference type="Gene3D" id="1.10.8.60">
    <property type="match status" value="1"/>
</dbReference>
<dbReference type="SUPFAM" id="SSF52540">
    <property type="entry name" value="P-loop containing nucleoside triphosphate hydrolases"/>
    <property type="match status" value="1"/>
</dbReference>
<evidence type="ECO:0000256" key="2">
    <source>
        <dbReference type="ARBA" id="ARBA00022797"/>
    </source>
</evidence>
<evidence type="ECO:0000259" key="9">
    <source>
        <dbReference type="PROSITE" id="PS50045"/>
    </source>
</evidence>
<dbReference type="InterPro" id="IPR025943">
    <property type="entry name" value="Sigma_54_int_dom_ATP-bd_2"/>
</dbReference>
<keyword evidence="3" id="KW-0067">ATP-binding</keyword>
<dbReference type="InterPro" id="IPR009057">
    <property type="entry name" value="Homeodomain-like_sf"/>
</dbReference>
<dbReference type="Gene3D" id="3.30.450.20">
    <property type="entry name" value="PAS domain"/>
    <property type="match status" value="1"/>
</dbReference>
<evidence type="ECO:0000259" key="10">
    <source>
        <dbReference type="PROSITE" id="PS50112"/>
    </source>
</evidence>
<dbReference type="FunFam" id="3.40.50.300:FF:000006">
    <property type="entry name" value="DNA-binding transcriptional regulator NtrC"/>
    <property type="match status" value="1"/>
</dbReference>
<dbReference type="SMART" id="SM00382">
    <property type="entry name" value="AAA"/>
    <property type="match status" value="1"/>
</dbReference>
<evidence type="ECO:0000313" key="11">
    <source>
        <dbReference type="EMBL" id="RGB82231.1"/>
    </source>
</evidence>
<dbReference type="InterPro" id="IPR000014">
    <property type="entry name" value="PAS"/>
</dbReference>
<dbReference type="CDD" id="cd00130">
    <property type="entry name" value="PAS"/>
    <property type="match status" value="1"/>
</dbReference>
<keyword evidence="8" id="KW-0175">Coiled coil</keyword>
<evidence type="ECO:0000313" key="12">
    <source>
        <dbReference type="Proteomes" id="UP000260773"/>
    </source>
</evidence>
<gene>
    <name evidence="11" type="ORF">DW070_01555</name>
</gene>
<evidence type="ECO:0000256" key="6">
    <source>
        <dbReference type="ARBA" id="ARBA00023163"/>
    </source>
</evidence>
<dbReference type="NCBIfam" id="TIGR00229">
    <property type="entry name" value="sensory_box"/>
    <property type="match status" value="1"/>
</dbReference>
<dbReference type="GO" id="GO:0005524">
    <property type="term" value="F:ATP binding"/>
    <property type="evidence" value="ECO:0007669"/>
    <property type="project" value="UniProtKB-KW"/>
</dbReference>
<dbReference type="PROSITE" id="PS00675">
    <property type="entry name" value="SIGMA54_INTERACT_1"/>
    <property type="match status" value="1"/>
</dbReference>
<dbReference type="PROSITE" id="PS50112">
    <property type="entry name" value="PAS"/>
    <property type="match status" value="1"/>
</dbReference>
<protein>
    <recommendedName>
        <fullName evidence="7">HTH-type transcriptional regulatory protein TyrR</fullName>
    </recommendedName>
</protein>
<dbReference type="CDD" id="cd00009">
    <property type="entry name" value="AAA"/>
    <property type="match status" value="1"/>
</dbReference>
<keyword evidence="4" id="KW-0805">Transcription regulation</keyword>
<evidence type="ECO:0000256" key="4">
    <source>
        <dbReference type="ARBA" id="ARBA00023015"/>
    </source>
</evidence>
<keyword evidence="1" id="KW-0547">Nucleotide-binding</keyword>
<dbReference type="InterPro" id="IPR035965">
    <property type="entry name" value="PAS-like_dom_sf"/>
</dbReference>
<dbReference type="Pfam" id="PF00158">
    <property type="entry name" value="Sigma54_activat"/>
    <property type="match status" value="1"/>
</dbReference>
<dbReference type="PROSITE" id="PS00688">
    <property type="entry name" value="SIGMA54_INTERACT_3"/>
    <property type="match status" value="1"/>
</dbReference>
<dbReference type="Gene3D" id="3.40.50.300">
    <property type="entry name" value="P-loop containing nucleotide triphosphate hydrolases"/>
    <property type="match status" value="1"/>
</dbReference>
<dbReference type="GO" id="GO:0003677">
    <property type="term" value="F:DNA binding"/>
    <property type="evidence" value="ECO:0007669"/>
    <property type="project" value="UniProtKB-KW"/>
</dbReference>
<dbReference type="GO" id="GO:0006355">
    <property type="term" value="P:regulation of DNA-templated transcription"/>
    <property type="evidence" value="ECO:0007669"/>
    <property type="project" value="InterPro"/>
</dbReference>
<dbReference type="InterPro" id="IPR030828">
    <property type="entry name" value="HTH_TyrR"/>
</dbReference>
<evidence type="ECO:0000256" key="7">
    <source>
        <dbReference type="ARBA" id="ARBA00029500"/>
    </source>
</evidence>
<dbReference type="PROSITE" id="PS50045">
    <property type="entry name" value="SIGMA54_INTERACT_4"/>
    <property type="match status" value="1"/>
</dbReference>
<keyword evidence="6" id="KW-0804">Transcription</keyword>
<dbReference type="Pfam" id="PF25601">
    <property type="entry name" value="AAA_lid_14"/>
    <property type="match status" value="1"/>
</dbReference>
<dbReference type="SUPFAM" id="SSF55785">
    <property type="entry name" value="PYP-like sensor domain (PAS domain)"/>
    <property type="match status" value="1"/>
</dbReference>
<reference evidence="11 12" key="1">
    <citation type="submission" date="2018-08" db="EMBL/GenBank/DDBJ databases">
        <title>A genome reference for cultivated species of the human gut microbiota.</title>
        <authorList>
            <person name="Zou Y."/>
            <person name="Xue W."/>
            <person name="Luo G."/>
        </authorList>
    </citation>
    <scope>NUCLEOTIDE SEQUENCE [LARGE SCALE GENOMIC DNA]</scope>
    <source>
        <strain evidence="11 12">AF45-17</strain>
    </source>
</reference>
<name>A0A3E2TT00_9FIRM</name>
<dbReference type="Pfam" id="PF13426">
    <property type="entry name" value="PAS_9"/>
    <property type="match status" value="1"/>
</dbReference>
<evidence type="ECO:0000256" key="5">
    <source>
        <dbReference type="ARBA" id="ARBA00023125"/>
    </source>
</evidence>
<feature type="domain" description="Sigma-54 factor interaction" evidence="9">
    <location>
        <begin position="197"/>
        <end position="426"/>
    </location>
</feature>
<evidence type="ECO:0000256" key="1">
    <source>
        <dbReference type="ARBA" id="ARBA00022741"/>
    </source>
</evidence>
<feature type="coiled-coil region" evidence="8">
    <location>
        <begin position="160"/>
        <end position="190"/>
    </location>
</feature>